<evidence type="ECO:0000313" key="6">
    <source>
        <dbReference type="EMBL" id="EFV05454.1"/>
    </source>
</evidence>
<dbReference type="GO" id="GO:0016985">
    <property type="term" value="F:mannan endo-1,4-beta-mannosidase activity"/>
    <property type="evidence" value="ECO:0007669"/>
    <property type="project" value="UniProtKB-EC"/>
</dbReference>
<keyword evidence="3 4" id="KW-0326">Glycosidase</keyword>
<proteinExistence type="inferred from homology"/>
<feature type="active site" description="Proton donor" evidence="4">
    <location>
        <position position="432"/>
    </location>
</feature>
<comment type="similarity">
    <text evidence="1 4">Belongs to the glycosyl hydrolase 26 family.</text>
</comment>
<evidence type="ECO:0000256" key="2">
    <source>
        <dbReference type="ARBA" id="ARBA00022801"/>
    </source>
</evidence>
<name>E6MLN0_9BACT</name>
<dbReference type="PANTHER" id="PTHR40079:SF4">
    <property type="entry name" value="GH26 DOMAIN-CONTAINING PROTEIN-RELATED"/>
    <property type="match status" value="1"/>
</dbReference>
<dbReference type="AlphaFoldDB" id="E6MLN0"/>
<dbReference type="InterPro" id="IPR022790">
    <property type="entry name" value="GH26_dom"/>
</dbReference>
<sequence>MEENLISSFFLYKIKVYMFKNRFNTAAFVLLSLATSACSDTVEHYIASVGAPEFVSVSPQTNIKAGLDSIIVSYDKNVFFASEDYAKITLNGSPVVSANVIGSSNQLLIMANIDRDQNYELVIPEGVVIGPNRVAAPMVKANLTAQTQQIDKTPVNPNASTEAKALYQKLLNNYGKKVFSATMANVSWNNENAEKVHQLTGKYPAINGYDYIHLQSSTPGGWIDYSNITPVQSWHNAGGMVTISWHWSVPTSNPYVSAVPVSLYSGPNKVIPSDWSGNIQLTTQATKDILAKASIRSKLIVKITNVKPGAQGSIKNSSWAGFVDESGKNWDYFNISGDSYSMTLDQTTLNEMRANGLILGGHDYTITGVTVEAAGSVKYDFYAAKNEFTLDDAVKDGTWANRFMKADLEKLTPYLMQLKQAGIPVLWRPLHEAAGKWFWWGNGSAESYVKLWRYMYDYFKQKGLNNLIWVWTSEKADASWYPGDEYVDVIGTDAYGQQNVPLSAEEMAERFNTLAYRYPKKMIALTECGTITDIPNQWKQNAKWSWFMPWYGGSHASDDWWKSTMNSDYVITR</sequence>
<dbReference type="Pfam" id="PF02156">
    <property type="entry name" value="Glyco_hydro_26"/>
    <property type="match status" value="2"/>
</dbReference>
<dbReference type="InterPro" id="IPR000805">
    <property type="entry name" value="Glyco_hydro_26"/>
</dbReference>
<evidence type="ECO:0000259" key="5">
    <source>
        <dbReference type="PROSITE" id="PS51764"/>
    </source>
</evidence>
<dbReference type="Gene3D" id="3.20.20.80">
    <property type="entry name" value="Glycosidases"/>
    <property type="match status" value="2"/>
</dbReference>
<evidence type="ECO:0000256" key="3">
    <source>
        <dbReference type="ARBA" id="ARBA00023295"/>
    </source>
</evidence>
<dbReference type="GO" id="GO:0006080">
    <property type="term" value="P:substituted mannan metabolic process"/>
    <property type="evidence" value="ECO:0007669"/>
    <property type="project" value="InterPro"/>
</dbReference>
<evidence type="ECO:0000256" key="4">
    <source>
        <dbReference type="PROSITE-ProRule" id="PRU01100"/>
    </source>
</evidence>
<feature type="domain" description="GH26" evidence="5">
    <location>
        <begin position="161"/>
        <end position="573"/>
    </location>
</feature>
<protein>
    <submittedName>
        <fullName evidence="6">Glycosyl hydrolase family 26</fullName>
        <ecNumber evidence="6">3.2.1.78</ecNumber>
    </submittedName>
</protein>
<organism evidence="6 7">
    <name type="scientific">Segatella salivae DSM 15606</name>
    <dbReference type="NCBI Taxonomy" id="888832"/>
    <lineage>
        <taxon>Bacteria</taxon>
        <taxon>Pseudomonadati</taxon>
        <taxon>Bacteroidota</taxon>
        <taxon>Bacteroidia</taxon>
        <taxon>Bacteroidales</taxon>
        <taxon>Prevotellaceae</taxon>
        <taxon>Segatella</taxon>
    </lineage>
</organism>
<reference evidence="6 7" key="1">
    <citation type="submission" date="2010-12" db="EMBL/GenBank/DDBJ databases">
        <authorList>
            <person name="Muzny D."/>
            <person name="Qin X."/>
            <person name="Deng J."/>
            <person name="Jiang H."/>
            <person name="Liu Y."/>
            <person name="Qu J."/>
            <person name="Song X.-Z."/>
            <person name="Zhang L."/>
            <person name="Thornton R."/>
            <person name="Coyle M."/>
            <person name="Francisco L."/>
            <person name="Jackson L."/>
            <person name="Javaid M."/>
            <person name="Korchina V."/>
            <person name="Kovar C."/>
            <person name="Mata R."/>
            <person name="Mathew T."/>
            <person name="Ngo R."/>
            <person name="Nguyen L."/>
            <person name="Nguyen N."/>
            <person name="Okwuonu G."/>
            <person name="Ongeri F."/>
            <person name="Pham C."/>
            <person name="Simmons D."/>
            <person name="Wilczek-Boney K."/>
            <person name="Hale W."/>
            <person name="Jakkamsetti A."/>
            <person name="Pham P."/>
            <person name="Ruth R."/>
            <person name="San Lucas F."/>
            <person name="Warren J."/>
            <person name="Zhang J."/>
            <person name="Zhao Z."/>
            <person name="Zhou C."/>
            <person name="Zhu D."/>
            <person name="Lee S."/>
            <person name="Bess C."/>
            <person name="Blankenburg K."/>
            <person name="Forbes L."/>
            <person name="Fu Q."/>
            <person name="Gubbala S."/>
            <person name="Hirani K."/>
            <person name="Jayaseelan J.C."/>
            <person name="Lara F."/>
            <person name="Munidasa M."/>
            <person name="Palculict T."/>
            <person name="Patil S."/>
            <person name="Pu L.-L."/>
            <person name="Saada N."/>
            <person name="Tang L."/>
            <person name="Weissenberger G."/>
            <person name="Zhu Y."/>
            <person name="Hemphill L."/>
            <person name="Shang Y."/>
            <person name="Youmans B."/>
            <person name="Ayvaz T."/>
            <person name="Ross M."/>
            <person name="Santibanez J."/>
            <person name="Aqrawi P."/>
            <person name="Gross S."/>
            <person name="Joshi V."/>
            <person name="Fowler G."/>
            <person name="Nazareth L."/>
            <person name="Reid J."/>
            <person name="Worley K."/>
            <person name="Petrosino J."/>
            <person name="Highlander S."/>
            <person name="Gibbs R."/>
        </authorList>
    </citation>
    <scope>NUCLEOTIDE SEQUENCE [LARGE SCALE GENOMIC DNA]</scope>
    <source>
        <strain evidence="6 7">DSM 15606</strain>
    </source>
</reference>
<feature type="active site" description="Nucleophile" evidence="4">
    <location>
        <position position="527"/>
    </location>
</feature>
<keyword evidence="7" id="KW-1185">Reference proteome</keyword>
<comment type="caution">
    <text evidence="6">The sequence shown here is derived from an EMBL/GenBank/DDBJ whole genome shotgun (WGS) entry which is preliminary data.</text>
</comment>
<dbReference type="EC" id="3.2.1.78" evidence="6"/>
<dbReference type="InterPro" id="IPR017853">
    <property type="entry name" value="GH"/>
</dbReference>
<dbReference type="PROSITE" id="PS51764">
    <property type="entry name" value="GH26"/>
    <property type="match status" value="1"/>
</dbReference>
<dbReference type="Proteomes" id="UP000003874">
    <property type="component" value="Unassembled WGS sequence"/>
</dbReference>
<evidence type="ECO:0000256" key="1">
    <source>
        <dbReference type="ARBA" id="ARBA00007754"/>
    </source>
</evidence>
<dbReference type="STRING" id="888832.HMPREF9420_0397"/>
<dbReference type="SUPFAM" id="SSF51445">
    <property type="entry name" value="(Trans)glycosidases"/>
    <property type="match status" value="1"/>
</dbReference>
<keyword evidence="2 4" id="KW-0378">Hydrolase</keyword>
<dbReference type="HOGENOM" id="CLU_489040_0_0_10"/>
<accession>E6MLN0</accession>
<dbReference type="EMBL" id="AEQO01000039">
    <property type="protein sequence ID" value="EFV05454.1"/>
    <property type="molecule type" value="Genomic_DNA"/>
</dbReference>
<gene>
    <name evidence="6" type="ORF">HMPREF9420_0397</name>
</gene>
<dbReference type="PANTHER" id="PTHR40079">
    <property type="entry name" value="MANNAN ENDO-1,4-BETA-MANNOSIDASE E-RELATED"/>
    <property type="match status" value="1"/>
</dbReference>
<dbReference type="eggNOG" id="COG4124">
    <property type="taxonomic scope" value="Bacteria"/>
</dbReference>
<evidence type="ECO:0000313" key="7">
    <source>
        <dbReference type="Proteomes" id="UP000003874"/>
    </source>
</evidence>